<dbReference type="AlphaFoldDB" id="A0A3B6KCH1"/>
<dbReference type="PANTHER" id="PTHR33065:SF188">
    <property type="entry name" value="DUF6598 DOMAIN-CONTAINING PROTEIN"/>
    <property type="match status" value="1"/>
</dbReference>
<accession>A0A3B6KCH1</accession>
<evidence type="ECO:0000259" key="1">
    <source>
        <dbReference type="Pfam" id="PF20241"/>
    </source>
</evidence>
<feature type="domain" description="DUF6598" evidence="1">
    <location>
        <begin position="9"/>
        <end position="190"/>
    </location>
</feature>
<name>A0A3B6KCH1_WHEAT</name>
<dbReference type="Gramene" id="TraesCAD_scaffold_036999_01G000100.1">
    <property type="protein sequence ID" value="TraesCAD_scaffold_036999_01G000100.1"/>
    <property type="gene ID" value="TraesCAD_scaffold_036999_01G000100"/>
</dbReference>
<proteinExistence type="predicted"/>
<reference evidence="2" key="2">
    <citation type="submission" date="2018-10" db="UniProtKB">
        <authorList>
            <consortium name="EnsemblPlants"/>
        </authorList>
    </citation>
    <scope>IDENTIFICATION</scope>
</reference>
<organism evidence="2">
    <name type="scientific">Triticum aestivum</name>
    <name type="common">Wheat</name>
    <dbReference type="NCBI Taxonomy" id="4565"/>
    <lineage>
        <taxon>Eukaryota</taxon>
        <taxon>Viridiplantae</taxon>
        <taxon>Streptophyta</taxon>
        <taxon>Embryophyta</taxon>
        <taxon>Tracheophyta</taxon>
        <taxon>Spermatophyta</taxon>
        <taxon>Magnoliopsida</taxon>
        <taxon>Liliopsida</taxon>
        <taxon>Poales</taxon>
        <taxon>Poaceae</taxon>
        <taxon>BOP clade</taxon>
        <taxon>Pooideae</taxon>
        <taxon>Triticodae</taxon>
        <taxon>Triticeae</taxon>
        <taxon>Triticinae</taxon>
        <taxon>Triticum</taxon>
    </lineage>
</organism>
<dbReference type="STRING" id="4565.A0A3B6KCH1"/>
<dbReference type="Gramene" id="TraesRN5A0100121500.1">
    <property type="protein sequence ID" value="TraesRN5A0100121500.1"/>
    <property type="gene ID" value="TraesRN5A0100121500"/>
</dbReference>
<sequence>MLQSVMRGSLIEMTGPKRGINMLGDVLVEFDMRIKTGGQKEDDDLQLIDGVVEYSKANAPFRPFTERINGNCGAVDITLAQVPDAVEATIDVVISKMQSGFDLSLSSFVFIGGSHKEIELFCGIIGESCGLTRRHVIAIQEDTWMYLKFKVGQKGSNYNDVERYCQFKANIHGCAYQEIMLKHASIWVKVT</sequence>
<evidence type="ECO:0000313" key="2">
    <source>
        <dbReference type="EnsemblPlants" id="TraesCS5A02G047100.1"/>
    </source>
</evidence>
<dbReference type="EnsemblPlants" id="TraesCS5A02G047100.1">
    <property type="protein sequence ID" value="TraesCS5A02G047100.1"/>
    <property type="gene ID" value="TraesCS5A02G047100"/>
</dbReference>
<dbReference type="Gramene" id="TraesCS5A02G047100.1">
    <property type="protein sequence ID" value="TraesCS5A02G047100.1"/>
    <property type="gene ID" value="TraesCS5A02G047100"/>
</dbReference>
<dbReference type="PANTHER" id="PTHR33065">
    <property type="entry name" value="OS07G0486400 PROTEIN"/>
    <property type="match status" value="1"/>
</dbReference>
<protein>
    <recommendedName>
        <fullName evidence="1">DUF6598 domain-containing protein</fullName>
    </recommendedName>
</protein>
<dbReference type="Gramene" id="TraesPARA_EIv1.0_1615380.1">
    <property type="protein sequence ID" value="TraesPARA_EIv1.0_1615380.1.CDS"/>
    <property type="gene ID" value="TraesPARA_EIv1.0_1615380"/>
</dbReference>
<dbReference type="InterPro" id="IPR046533">
    <property type="entry name" value="DUF6598"/>
</dbReference>
<dbReference type="OrthoDB" id="683624at2759"/>
<dbReference type="OMA" id="MAIFDNA"/>
<dbReference type="Gramene" id="TraesCS5A03G0119400.1">
    <property type="protein sequence ID" value="TraesCS5A03G0119400.1.CDS"/>
    <property type="gene ID" value="TraesCS5A03G0119400"/>
</dbReference>
<reference evidence="2" key="1">
    <citation type="submission" date="2018-08" db="EMBL/GenBank/DDBJ databases">
        <authorList>
            <person name="Rossello M."/>
        </authorList>
    </citation>
    <scope>NUCLEOTIDE SEQUENCE [LARGE SCALE GENOMIC DNA]</scope>
    <source>
        <strain evidence="2">cv. Chinese Spring</strain>
    </source>
</reference>
<dbReference type="Proteomes" id="UP000019116">
    <property type="component" value="Chromosome 5A"/>
</dbReference>
<dbReference type="Pfam" id="PF20241">
    <property type="entry name" value="DUF6598"/>
    <property type="match status" value="1"/>
</dbReference>
<evidence type="ECO:0000313" key="3">
    <source>
        <dbReference type="Proteomes" id="UP000019116"/>
    </source>
</evidence>
<keyword evidence="3" id="KW-1185">Reference proteome</keyword>